<evidence type="ECO:0000313" key="6">
    <source>
        <dbReference type="Proteomes" id="UP000188342"/>
    </source>
</evidence>
<evidence type="ECO:0000256" key="2">
    <source>
        <dbReference type="ARBA" id="ARBA00022801"/>
    </source>
</evidence>
<gene>
    <name evidence="5" type="ORF">FM114_12940</name>
</gene>
<evidence type="ECO:0000256" key="3">
    <source>
        <dbReference type="ARBA" id="ARBA00023204"/>
    </source>
</evidence>
<reference evidence="5 6" key="1">
    <citation type="submission" date="2017-02" db="EMBL/GenBank/DDBJ databases">
        <authorList>
            <person name="Peterson S.W."/>
        </authorList>
    </citation>
    <scope>NUCLEOTIDE SEQUENCE [LARGE SCALE GENOMIC DNA]</scope>
    <source>
        <strain evidence="5 6">LSP_Lj1</strain>
    </source>
</reference>
<accession>A0A1R4KBN7</accession>
<dbReference type="SMART" id="SM00986">
    <property type="entry name" value="UDG"/>
    <property type="match status" value="1"/>
</dbReference>
<proteinExistence type="predicted"/>
<keyword evidence="6" id="KW-1185">Reference proteome</keyword>
<dbReference type="PANTHER" id="PTHR12159:SF9">
    <property type="entry name" value="G_T MISMATCH-SPECIFIC THYMINE DNA GLYCOSYLASE"/>
    <property type="match status" value="1"/>
</dbReference>
<dbReference type="PANTHER" id="PTHR12159">
    <property type="entry name" value="G/T AND G/U MISMATCH-SPECIFIC DNA GLYCOSYLASE"/>
    <property type="match status" value="1"/>
</dbReference>
<feature type="domain" description="Uracil-DNA glycosylase-like" evidence="4">
    <location>
        <begin position="17"/>
        <end position="178"/>
    </location>
</feature>
<keyword evidence="3" id="KW-0234">DNA repair</keyword>
<dbReference type="GO" id="GO:0006285">
    <property type="term" value="P:base-excision repair, AP site formation"/>
    <property type="evidence" value="ECO:0007669"/>
    <property type="project" value="InterPro"/>
</dbReference>
<dbReference type="STRING" id="1255658.FM114_12940"/>
<evidence type="ECO:0000259" key="4">
    <source>
        <dbReference type="SMART" id="SM00986"/>
    </source>
</evidence>
<dbReference type="SUPFAM" id="SSF52141">
    <property type="entry name" value="Uracil-DNA glycosylase-like"/>
    <property type="match status" value="1"/>
</dbReference>
<dbReference type="Pfam" id="PF03167">
    <property type="entry name" value="UDG"/>
    <property type="match status" value="1"/>
</dbReference>
<dbReference type="OrthoDB" id="9799921at2"/>
<dbReference type="EMBL" id="FUKQ01000047">
    <property type="protein sequence ID" value="SJN41648.1"/>
    <property type="molecule type" value="Genomic_DNA"/>
</dbReference>
<keyword evidence="1" id="KW-0227">DNA damage</keyword>
<protein>
    <submittedName>
        <fullName evidence="5">G:T/U mismatch-specific uracil/thymine DNA-glycosylase</fullName>
    </submittedName>
</protein>
<dbReference type="RefSeq" id="WP_094765548.1">
    <property type="nucleotide sequence ID" value="NZ_FUKQ01000047.1"/>
</dbReference>
<dbReference type="InterPro" id="IPR015637">
    <property type="entry name" value="MUG/TDG"/>
</dbReference>
<dbReference type="Proteomes" id="UP000188342">
    <property type="component" value="Unassembled WGS sequence"/>
</dbReference>
<dbReference type="GO" id="GO:0004844">
    <property type="term" value="F:uracil DNA N-glycosylase activity"/>
    <property type="evidence" value="ECO:0007669"/>
    <property type="project" value="TreeGrafter"/>
</dbReference>
<dbReference type="AlphaFoldDB" id="A0A1R4KBN7"/>
<dbReference type="SMART" id="SM00987">
    <property type="entry name" value="UreE_C"/>
    <property type="match status" value="1"/>
</dbReference>
<organism evidence="5 6">
    <name type="scientific">Luteococcus japonicus LSP_Lj1</name>
    <dbReference type="NCBI Taxonomy" id="1255658"/>
    <lineage>
        <taxon>Bacteria</taxon>
        <taxon>Bacillati</taxon>
        <taxon>Actinomycetota</taxon>
        <taxon>Actinomycetes</taxon>
        <taxon>Propionibacteriales</taxon>
        <taxon>Propionibacteriaceae</taxon>
        <taxon>Luteococcus</taxon>
    </lineage>
</organism>
<evidence type="ECO:0000256" key="1">
    <source>
        <dbReference type="ARBA" id="ARBA00022763"/>
    </source>
</evidence>
<dbReference type="InterPro" id="IPR005122">
    <property type="entry name" value="Uracil-DNA_glycosylase-like"/>
</dbReference>
<dbReference type="GO" id="GO:0008263">
    <property type="term" value="F:pyrimidine-specific mismatch base pair DNA N-glycosylase activity"/>
    <property type="evidence" value="ECO:0007669"/>
    <property type="project" value="TreeGrafter"/>
</dbReference>
<dbReference type="InterPro" id="IPR036895">
    <property type="entry name" value="Uracil-DNA_glycosylase-like_sf"/>
</dbReference>
<dbReference type="Gene3D" id="3.40.470.10">
    <property type="entry name" value="Uracil-DNA glycosylase-like domain"/>
    <property type="match status" value="1"/>
</dbReference>
<dbReference type="CDD" id="cd10028">
    <property type="entry name" value="UDG-F2_TDG_MUG"/>
    <property type="match status" value="1"/>
</dbReference>
<sequence length="189" mass="20212">MGWSKDELLAFAGREVPDLLPEDLRLLVCGINPSLWTAATGAHFARPGNRFYPALARAGIISHPFDAADGYRPEDLAELHRLGIGNTNLVARATARADELSREELRRGAVRLEELVRQRRPRVVAVLGVTAYRQSFAMPSAALGEQPEALAGARLFVLPNPSGLNAHETVDSLAAAYAGAARAAGILAP</sequence>
<evidence type="ECO:0000313" key="5">
    <source>
        <dbReference type="EMBL" id="SJN41648.1"/>
    </source>
</evidence>
<keyword evidence="2" id="KW-0378">Hydrolase</keyword>
<name>A0A1R4KBN7_9ACTN</name>